<name>A0A1C3XG48_9HYPH</name>
<dbReference type="SUPFAM" id="SSF53822">
    <property type="entry name" value="Periplasmic binding protein-like I"/>
    <property type="match status" value="1"/>
</dbReference>
<dbReference type="SMART" id="SM00354">
    <property type="entry name" value="HTH_LACI"/>
    <property type="match status" value="1"/>
</dbReference>
<evidence type="ECO:0000259" key="4">
    <source>
        <dbReference type="PROSITE" id="PS50932"/>
    </source>
</evidence>
<dbReference type="InterPro" id="IPR028082">
    <property type="entry name" value="Peripla_BP_I"/>
</dbReference>
<dbReference type="InterPro" id="IPR025997">
    <property type="entry name" value="SBP_2_dom"/>
</dbReference>
<accession>A0A1C3XG48</accession>
<dbReference type="EMBL" id="FMAF01000037">
    <property type="protein sequence ID" value="SCB51189.1"/>
    <property type="molecule type" value="Genomic_DNA"/>
</dbReference>
<organism evidence="5 6">
    <name type="scientific">Rhizobium lusitanum</name>
    <dbReference type="NCBI Taxonomy" id="293958"/>
    <lineage>
        <taxon>Bacteria</taxon>
        <taxon>Pseudomonadati</taxon>
        <taxon>Pseudomonadota</taxon>
        <taxon>Alphaproteobacteria</taxon>
        <taxon>Hyphomicrobiales</taxon>
        <taxon>Rhizobiaceae</taxon>
        <taxon>Rhizobium/Agrobacterium group</taxon>
        <taxon>Rhizobium</taxon>
    </lineage>
</organism>
<proteinExistence type="predicted"/>
<dbReference type="RefSeq" id="WP_162734475.1">
    <property type="nucleotide sequence ID" value="NZ_FMAF01000037.1"/>
</dbReference>
<evidence type="ECO:0000256" key="1">
    <source>
        <dbReference type="ARBA" id="ARBA00023015"/>
    </source>
</evidence>
<dbReference type="PANTHER" id="PTHR30146">
    <property type="entry name" value="LACI-RELATED TRANSCRIPTIONAL REPRESSOR"/>
    <property type="match status" value="1"/>
</dbReference>
<dbReference type="Proteomes" id="UP000199205">
    <property type="component" value="Unassembled WGS sequence"/>
</dbReference>
<dbReference type="Gene3D" id="1.10.260.40">
    <property type="entry name" value="lambda repressor-like DNA-binding domains"/>
    <property type="match status" value="1"/>
</dbReference>
<dbReference type="Gene3D" id="3.40.50.2300">
    <property type="match status" value="2"/>
</dbReference>
<dbReference type="Pfam" id="PF00356">
    <property type="entry name" value="LacI"/>
    <property type="match status" value="1"/>
</dbReference>
<evidence type="ECO:0000256" key="3">
    <source>
        <dbReference type="ARBA" id="ARBA00023163"/>
    </source>
</evidence>
<keyword evidence="3" id="KW-0804">Transcription</keyword>
<keyword evidence="1" id="KW-0805">Transcription regulation</keyword>
<gene>
    <name evidence="5" type="ORF">GA0061101_13736</name>
</gene>
<dbReference type="CDD" id="cd06307">
    <property type="entry name" value="PBP1_sugar_binding"/>
    <property type="match status" value="1"/>
</dbReference>
<reference evidence="6" key="1">
    <citation type="submission" date="2016-08" db="EMBL/GenBank/DDBJ databases">
        <authorList>
            <person name="Varghese N."/>
            <person name="Submissions Spin"/>
        </authorList>
    </citation>
    <scope>NUCLEOTIDE SEQUENCE [LARGE SCALE GENOMIC DNA]</scope>
    <source>
        <strain evidence="6">P1-7</strain>
    </source>
</reference>
<dbReference type="SUPFAM" id="SSF47413">
    <property type="entry name" value="lambda repressor-like DNA-binding domains"/>
    <property type="match status" value="1"/>
</dbReference>
<dbReference type="PROSITE" id="PS50932">
    <property type="entry name" value="HTH_LACI_2"/>
    <property type="match status" value="1"/>
</dbReference>
<protein>
    <submittedName>
        <fullName evidence="5">LacI family transcriptional regulator</fullName>
    </submittedName>
</protein>
<dbReference type="PANTHER" id="PTHR30146:SF152">
    <property type="entry name" value="TRANSCRIPTIONAL REGULATORY PROTEIN"/>
    <property type="match status" value="1"/>
</dbReference>
<dbReference type="GO" id="GO:0000976">
    <property type="term" value="F:transcription cis-regulatory region binding"/>
    <property type="evidence" value="ECO:0007669"/>
    <property type="project" value="TreeGrafter"/>
</dbReference>
<evidence type="ECO:0000313" key="6">
    <source>
        <dbReference type="Proteomes" id="UP000199205"/>
    </source>
</evidence>
<dbReference type="GO" id="GO:0003700">
    <property type="term" value="F:DNA-binding transcription factor activity"/>
    <property type="evidence" value="ECO:0007669"/>
    <property type="project" value="TreeGrafter"/>
</dbReference>
<dbReference type="Pfam" id="PF13407">
    <property type="entry name" value="Peripla_BP_4"/>
    <property type="match status" value="1"/>
</dbReference>
<evidence type="ECO:0000256" key="2">
    <source>
        <dbReference type="ARBA" id="ARBA00023125"/>
    </source>
</evidence>
<dbReference type="InterPro" id="IPR010982">
    <property type="entry name" value="Lambda_DNA-bd_dom_sf"/>
</dbReference>
<evidence type="ECO:0000313" key="5">
    <source>
        <dbReference type="EMBL" id="SCB51189.1"/>
    </source>
</evidence>
<sequence>MTSRFPLKDIALQAGLSLATVDRVMHERAGVRAVTRARVAAAISELERQYLQSGLAGRRFVIDVVMDTPQRFSTAVREAFEAELPGMRPASFSARFHVAETMSEQELLSILHAIRRRGSHGVILKAASTPAIAELAAQLMAAKIPVVTLVTDLPASSRIGYVGMDNRVAGATAAYLLGRMAGGRTGKVLVTLSSRLFAGEDEREQGFRNVLAERFPWLSVARISEGFGVDRTTELLVRDALEQEPDIRAVYSIGGGNRAILKAFTEARRECTVFAAHDLDQDNIKLLAAGDIAFVIHHDLRHDARSACQLVLAYHRMLPADFQVAQSRVAIATPFDPSH</sequence>
<dbReference type="AlphaFoldDB" id="A0A1C3XG48"/>
<dbReference type="InterPro" id="IPR000843">
    <property type="entry name" value="HTH_LacI"/>
</dbReference>
<keyword evidence="2" id="KW-0238">DNA-binding</keyword>
<feature type="domain" description="HTH lacI-type" evidence="4">
    <location>
        <begin position="7"/>
        <end position="57"/>
    </location>
</feature>